<proteinExistence type="inferred from homology"/>
<evidence type="ECO:0000313" key="8">
    <source>
        <dbReference type="Proteomes" id="UP000464178"/>
    </source>
</evidence>
<keyword evidence="3" id="KW-0949">S-adenosyl-L-methionine</keyword>
<dbReference type="Pfam" id="PF03942">
    <property type="entry name" value="DTW"/>
    <property type="match status" value="1"/>
</dbReference>
<dbReference type="GO" id="GO:0016432">
    <property type="term" value="F:tRNA-uridine aminocarboxypropyltransferase activity"/>
    <property type="evidence" value="ECO:0007669"/>
    <property type="project" value="UniProtKB-EC"/>
</dbReference>
<evidence type="ECO:0000256" key="1">
    <source>
        <dbReference type="ARBA" id="ARBA00012386"/>
    </source>
</evidence>
<keyword evidence="8" id="KW-1185">Reference proteome</keyword>
<evidence type="ECO:0000256" key="4">
    <source>
        <dbReference type="ARBA" id="ARBA00022694"/>
    </source>
</evidence>
<keyword evidence="4" id="KW-0819">tRNA processing</keyword>
<dbReference type="AlphaFoldDB" id="A0A6P2D3M1"/>
<evidence type="ECO:0000256" key="5">
    <source>
        <dbReference type="ARBA" id="ARBA00034489"/>
    </source>
</evidence>
<gene>
    <name evidence="7" type="ORF">SOIL9_22470</name>
</gene>
<dbReference type="SMART" id="SM01144">
    <property type="entry name" value="DTW"/>
    <property type="match status" value="1"/>
</dbReference>
<evidence type="ECO:0000259" key="6">
    <source>
        <dbReference type="SMART" id="SM01144"/>
    </source>
</evidence>
<keyword evidence="2" id="KW-0808">Transferase</keyword>
<dbReference type="KEGG" id="gms:SOIL9_22470"/>
<dbReference type="Proteomes" id="UP000464178">
    <property type="component" value="Chromosome"/>
</dbReference>
<evidence type="ECO:0000256" key="3">
    <source>
        <dbReference type="ARBA" id="ARBA00022691"/>
    </source>
</evidence>
<protein>
    <recommendedName>
        <fullName evidence="1">tRNA-uridine aminocarboxypropyltransferase</fullName>
        <ecNumber evidence="1">2.5.1.25</ecNumber>
    </recommendedName>
</protein>
<feature type="domain" description="DTW" evidence="6">
    <location>
        <begin position="6"/>
        <end position="195"/>
    </location>
</feature>
<name>A0A6P2D3M1_9BACT</name>
<organism evidence="7 8">
    <name type="scientific">Gemmata massiliana</name>
    <dbReference type="NCBI Taxonomy" id="1210884"/>
    <lineage>
        <taxon>Bacteria</taxon>
        <taxon>Pseudomonadati</taxon>
        <taxon>Planctomycetota</taxon>
        <taxon>Planctomycetia</taxon>
        <taxon>Gemmatales</taxon>
        <taxon>Gemmataceae</taxon>
        <taxon>Gemmata</taxon>
    </lineage>
</organism>
<dbReference type="PANTHER" id="PTHR21392:SF0">
    <property type="entry name" value="TRNA-URIDINE AMINOCARBOXYPROPYLTRANSFERASE 2"/>
    <property type="match status" value="1"/>
</dbReference>
<dbReference type="PANTHER" id="PTHR21392">
    <property type="entry name" value="TRNA-URIDINE AMINOCARBOXYPROPYLTRANSFERASE 2"/>
    <property type="match status" value="1"/>
</dbReference>
<evidence type="ECO:0000313" key="7">
    <source>
        <dbReference type="EMBL" id="VTR95467.1"/>
    </source>
</evidence>
<comment type="similarity">
    <text evidence="5">Belongs to the TDD superfamily. DTWD2 family.</text>
</comment>
<dbReference type="GO" id="GO:0008033">
    <property type="term" value="P:tRNA processing"/>
    <property type="evidence" value="ECO:0007669"/>
    <property type="project" value="UniProtKB-KW"/>
</dbReference>
<dbReference type="EMBL" id="LR593886">
    <property type="protein sequence ID" value="VTR95467.1"/>
    <property type="molecule type" value="Genomic_DNA"/>
</dbReference>
<accession>A0A6P2D3M1</accession>
<evidence type="ECO:0000256" key="2">
    <source>
        <dbReference type="ARBA" id="ARBA00022679"/>
    </source>
</evidence>
<sequence>MSADRDPTPCPTCRLHKWLCLCAQAPRVATRTSLLLVVHVHELGRTSNTARLLTLAVRGAALVGHGGREAPADLLSHVPAGATPVVLYPGRGARTLTPELVATLPSPLALIVPDGNWKQAGRMVKRIPVLDGAMKVALPTRAFEGSALRRNRPGHRMSTYEAVAQALGVLEGEAVGGPLLDFYRRATDRMLLVRGKLKLGDVYGGVEDSLSGSVLPPRSPDPGPC</sequence>
<dbReference type="InterPro" id="IPR039262">
    <property type="entry name" value="DTWD2/TAPT"/>
</dbReference>
<dbReference type="InterPro" id="IPR005636">
    <property type="entry name" value="DTW"/>
</dbReference>
<reference evidence="7 8" key="1">
    <citation type="submission" date="2019-05" db="EMBL/GenBank/DDBJ databases">
        <authorList>
            <consortium name="Science for Life Laboratories"/>
        </authorList>
    </citation>
    <scope>NUCLEOTIDE SEQUENCE [LARGE SCALE GENOMIC DNA]</scope>
    <source>
        <strain evidence="7">Soil9</strain>
    </source>
</reference>
<dbReference type="RefSeq" id="WP_162669875.1">
    <property type="nucleotide sequence ID" value="NZ_LR593886.1"/>
</dbReference>
<dbReference type="EC" id="2.5.1.25" evidence="1"/>